<dbReference type="SMART" id="SM01372">
    <property type="entry name" value="E2F_TDP"/>
    <property type="match status" value="1"/>
</dbReference>
<dbReference type="AlphaFoldDB" id="A0A182IMT1"/>
<dbReference type="GO" id="GO:0000978">
    <property type="term" value="F:RNA polymerase II cis-regulatory region sequence-specific DNA binding"/>
    <property type="evidence" value="ECO:0007669"/>
    <property type="project" value="InterPro"/>
</dbReference>
<dbReference type="InterPro" id="IPR036388">
    <property type="entry name" value="WH-like_DNA-bd_sf"/>
</dbReference>
<dbReference type="VEuPathDB" id="VectorBase:AATE002082"/>
<dbReference type="FunFam" id="1.10.10.10:FF:000458">
    <property type="entry name" value="E2F-like (Mammalian transcription factor)"/>
    <property type="match status" value="1"/>
</dbReference>
<evidence type="ECO:0000313" key="11">
    <source>
        <dbReference type="Proteomes" id="UP000075880"/>
    </source>
</evidence>
<keyword evidence="3 7" id="KW-0805">Transcription regulation</keyword>
<reference evidence="10" key="2">
    <citation type="submission" date="2022-08" db="UniProtKB">
        <authorList>
            <consortium name="EnsemblMetazoa"/>
        </authorList>
    </citation>
    <scope>IDENTIFICATION</scope>
    <source>
        <strain evidence="10">EBRO</strain>
    </source>
</reference>
<proteinExistence type="inferred from homology"/>
<dbReference type="GO" id="GO:0090575">
    <property type="term" value="C:RNA polymerase II transcription regulator complex"/>
    <property type="evidence" value="ECO:0007669"/>
    <property type="project" value="TreeGrafter"/>
</dbReference>
<evidence type="ECO:0000256" key="8">
    <source>
        <dbReference type="SAM" id="MobiDB-lite"/>
    </source>
</evidence>
<dbReference type="InterPro" id="IPR037241">
    <property type="entry name" value="E2F-DP_heterodim"/>
</dbReference>
<evidence type="ECO:0000256" key="6">
    <source>
        <dbReference type="ARBA" id="ARBA00023242"/>
    </source>
</evidence>
<evidence type="ECO:0000313" key="10">
    <source>
        <dbReference type="EnsemblMetazoa" id="AATE002082-PA.1"/>
    </source>
</evidence>
<comment type="subcellular location">
    <subcellularLocation>
        <location evidence="1 7">Nucleus</location>
    </subcellularLocation>
</comment>
<evidence type="ECO:0000256" key="2">
    <source>
        <dbReference type="ARBA" id="ARBA00010940"/>
    </source>
</evidence>
<dbReference type="STRING" id="41427.A0A182IMT1"/>
<evidence type="ECO:0000256" key="7">
    <source>
        <dbReference type="RuleBase" id="RU003796"/>
    </source>
</evidence>
<keyword evidence="4 7" id="KW-0238">DNA-binding</keyword>
<dbReference type="PANTHER" id="PTHR12081">
    <property type="entry name" value="TRANSCRIPTION FACTOR E2F"/>
    <property type="match status" value="1"/>
</dbReference>
<keyword evidence="5 7" id="KW-0804">Transcription</keyword>
<dbReference type="PANTHER" id="PTHR12081:SF18">
    <property type="entry name" value="TRANSCRIPTION FACTOR E2F2-RELATED"/>
    <property type="match status" value="1"/>
</dbReference>
<dbReference type="GO" id="GO:0000981">
    <property type="term" value="F:DNA-binding transcription factor activity, RNA polymerase II-specific"/>
    <property type="evidence" value="ECO:0007669"/>
    <property type="project" value="TreeGrafter"/>
</dbReference>
<evidence type="ECO:0000256" key="1">
    <source>
        <dbReference type="ARBA" id="ARBA00004123"/>
    </source>
</evidence>
<dbReference type="EnsemblMetazoa" id="ENSAATROPT009667">
    <property type="protein sequence ID" value="ENSAATROPP008751"/>
    <property type="gene ID" value="ENSAATROPG007882"/>
</dbReference>
<feature type="domain" description="E2F/DP family winged-helix DNA-binding" evidence="9">
    <location>
        <begin position="33"/>
        <end position="99"/>
    </location>
</feature>
<keyword evidence="11" id="KW-1185">Reference proteome</keyword>
<name>A0A182IMT1_ANOAO</name>
<dbReference type="SUPFAM" id="SSF144074">
    <property type="entry name" value="E2F-DP heterodimerization region"/>
    <property type="match status" value="1"/>
</dbReference>
<dbReference type="Gene3D" id="6.10.250.540">
    <property type="match status" value="1"/>
</dbReference>
<keyword evidence="6 7" id="KW-0539">Nucleus</keyword>
<reference evidence="11" key="1">
    <citation type="submission" date="2021-09" db="EMBL/GenBank/DDBJ databases">
        <authorList>
            <consortium name="Infravec"/>
            <person name="Campbell I L."/>
            <person name="Maslen G."/>
            <person name="Yates A."/>
        </authorList>
    </citation>
    <scope>NUCLEOTIDE SEQUENCE [LARGE SCALE GENOMIC DNA]</scope>
    <source>
        <strain evidence="11">Infravec2 EBRE</strain>
    </source>
</reference>
<dbReference type="EnsemblMetazoa" id="AATE002082-RA">
    <property type="protein sequence ID" value="AATE002082-PA.1"/>
    <property type="gene ID" value="AATE002082"/>
</dbReference>
<protein>
    <recommendedName>
        <fullName evidence="9">E2F/DP family winged-helix DNA-binding domain-containing protein</fullName>
    </recommendedName>
</protein>
<dbReference type="Pfam" id="PF02319">
    <property type="entry name" value="WHD_E2F_TDP"/>
    <property type="match status" value="1"/>
</dbReference>
<dbReference type="OrthoDB" id="1743261at2759"/>
<dbReference type="InterPro" id="IPR036390">
    <property type="entry name" value="WH_DNA-bd_sf"/>
</dbReference>
<comment type="similarity">
    <text evidence="2 7">Belongs to the E2F/DP family.</text>
</comment>
<organism evidence="10">
    <name type="scientific">Anopheles atroparvus</name>
    <name type="common">European mosquito</name>
    <dbReference type="NCBI Taxonomy" id="41427"/>
    <lineage>
        <taxon>Eukaryota</taxon>
        <taxon>Metazoa</taxon>
        <taxon>Ecdysozoa</taxon>
        <taxon>Arthropoda</taxon>
        <taxon>Hexapoda</taxon>
        <taxon>Insecta</taxon>
        <taxon>Pterygota</taxon>
        <taxon>Neoptera</taxon>
        <taxon>Endopterygota</taxon>
        <taxon>Diptera</taxon>
        <taxon>Nematocera</taxon>
        <taxon>Culicoidea</taxon>
        <taxon>Culicidae</taxon>
        <taxon>Anophelinae</taxon>
        <taxon>Anopheles</taxon>
    </lineage>
</organism>
<evidence type="ECO:0000256" key="4">
    <source>
        <dbReference type="ARBA" id="ARBA00023125"/>
    </source>
</evidence>
<dbReference type="InterPro" id="IPR015633">
    <property type="entry name" value="E2F"/>
</dbReference>
<feature type="region of interest" description="Disordered" evidence="8">
    <location>
        <begin position="274"/>
        <end position="305"/>
    </location>
</feature>
<dbReference type="Gene3D" id="1.10.10.10">
    <property type="entry name" value="Winged helix-like DNA-binding domain superfamily/Winged helix DNA-binding domain"/>
    <property type="match status" value="1"/>
</dbReference>
<dbReference type="Proteomes" id="UP000075880">
    <property type="component" value="Unassembled WGS sequence"/>
</dbReference>
<evidence type="ECO:0000256" key="3">
    <source>
        <dbReference type="ARBA" id="ARBA00023015"/>
    </source>
</evidence>
<sequence>MAEGSQNPTPKNGYQSFQAAFENAKERVTSKRRVDKSLTMLTNSIVKRLRDSPEGVLFLGELSRTVSIRQKRRIYDVTNVLEGTGLVVKQGKNHIKWIGDELTSESCRDTAKLIGMHYKERRKLELREAWYDAKIQCMKKSIEILQNDEASRSYLYVTSDDISSVLDDHRRLLVVCESTDTDQRAPIMSPDNVGRRLMEPVAYQRTNRQLEVRARQNGPTLDLMVLENPAGACFTRPSRRSAVLGGSPNSYVKLSDYSKEPAGEEVALNGHSAIENRGQFSTGSPDRNNRAVEGNNPRGCENDGDDEIDEEVRLQRQREQLARMLLADEDNHRYSLYRPKGWVDKEKETCGLRMPFLLVEPPDYGSYHFTLGPSEGVFDLFDYDDVKLTCKTKSLLDDSSATANAGRCSK</sequence>
<accession>A0A182IMT1</accession>
<evidence type="ECO:0000256" key="5">
    <source>
        <dbReference type="ARBA" id="ARBA00023163"/>
    </source>
</evidence>
<dbReference type="SUPFAM" id="SSF46785">
    <property type="entry name" value="Winged helix' DNA-binding domain"/>
    <property type="match status" value="1"/>
</dbReference>
<dbReference type="InterPro" id="IPR003316">
    <property type="entry name" value="E2F_WHTH_DNA-bd_dom"/>
</dbReference>
<evidence type="ECO:0000259" key="9">
    <source>
        <dbReference type="SMART" id="SM01372"/>
    </source>
</evidence>